<dbReference type="PANTHER" id="PTHR43214">
    <property type="entry name" value="TWO-COMPONENT RESPONSE REGULATOR"/>
    <property type="match status" value="1"/>
</dbReference>
<name>A0A517SMV0_9PLAN</name>
<proteinExistence type="predicted"/>
<dbReference type="Gene3D" id="3.40.50.2300">
    <property type="match status" value="1"/>
</dbReference>
<dbReference type="PROSITE" id="PS50043">
    <property type="entry name" value="HTH_LUXR_2"/>
    <property type="match status" value="1"/>
</dbReference>
<dbReference type="PROSITE" id="PS50110">
    <property type="entry name" value="RESPONSE_REGULATORY"/>
    <property type="match status" value="1"/>
</dbReference>
<organism evidence="5 6">
    <name type="scientific">Caulifigura coniformis</name>
    <dbReference type="NCBI Taxonomy" id="2527983"/>
    <lineage>
        <taxon>Bacteria</taxon>
        <taxon>Pseudomonadati</taxon>
        <taxon>Planctomycetota</taxon>
        <taxon>Planctomycetia</taxon>
        <taxon>Planctomycetales</taxon>
        <taxon>Planctomycetaceae</taxon>
        <taxon>Caulifigura</taxon>
    </lineage>
</organism>
<evidence type="ECO:0000256" key="2">
    <source>
        <dbReference type="PROSITE-ProRule" id="PRU00169"/>
    </source>
</evidence>
<dbReference type="GO" id="GO:0000160">
    <property type="term" value="P:phosphorelay signal transduction system"/>
    <property type="evidence" value="ECO:0007669"/>
    <property type="project" value="InterPro"/>
</dbReference>
<dbReference type="EMBL" id="CP036271">
    <property type="protein sequence ID" value="QDT57453.1"/>
    <property type="molecule type" value="Genomic_DNA"/>
</dbReference>
<dbReference type="SUPFAM" id="SSF46894">
    <property type="entry name" value="C-terminal effector domain of the bipartite response regulators"/>
    <property type="match status" value="1"/>
</dbReference>
<dbReference type="InterPro" id="IPR000792">
    <property type="entry name" value="Tscrpt_reg_LuxR_C"/>
</dbReference>
<sequence>MHTSAPMRAIQLVQCDKDLEQAISGEIQERQLEVVTFESVDEFRRRFQTSPFRNDCILLESRSSSSLDLTSLIEVRRMAPAGAVILLTTNCSHANLMTALRCGATDVINGPVDAVTLFQRLDDYFESRPPKTFRIDRPQAIAGIASLTRCEREVLQLVLAAMTTQQISRSLHVGPQTVAKHKQQILRKLGVRNDVELVLEIVGNQTQTDHFSGLS</sequence>
<evidence type="ECO:0000259" key="4">
    <source>
        <dbReference type="PROSITE" id="PS50110"/>
    </source>
</evidence>
<dbReference type="PRINTS" id="PR00038">
    <property type="entry name" value="HTHLUXR"/>
</dbReference>
<accession>A0A517SMV0</accession>
<evidence type="ECO:0000259" key="3">
    <source>
        <dbReference type="PROSITE" id="PS50043"/>
    </source>
</evidence>
<keyword evidence="1" id="KW-0238">DNA-binding</keyword>
<reference evidence="5 6" key="1">
    <citation type="submission" date="2019-02" db="EMBL/GenBank/DDBJ databases">
        <title>Deep-cultivation of Planctomycetes and their phenomic and genomic characterization uncovers novel biology.</title>
        <authorList>
            <person name="Wiegand S."/>
            <person name="Jogler M."/>
            <person name="Boedeker C."/>
            <person name="Pinto D."/>
            <person name="Vollmers J."/>
            <person name="Rivas-Marin E."/>
            <person name="Kohn T."/>
            <person name="Peeters S.H."/>
            <person name="Heuer A."/>
            <person name="Rast P."/>
            <person name="Oberbeckmann S."/>
            <person name="Bunk B."/>
            <person name="Jeske O."/>
            <person name="Meyerdierks A."/>
            <person name="Storesund J.E."/>
            <person name="Kallscheuer N."/>
            <person name="Luecker S."/>
            <person name="Lage O.M."/>
            <person name="Pohl T."/>
            <person name="Merkel B.J."/>
            <person name="Hornburger P."/>
            <person name="Mueller R.-W."/>
            <person name="Bruemmer F."/>
            <person name="Labrenz M."/>
            <person name="Spormann A.M."/>
            <person name="Op den Camp H."/>
            <person name="Overmann J."/>
            <person name="Amann R."/>
            <person name="Jetten M.S.M."/>
            <person name="Mascher T."/>
            <person name="Medema M.H."/>
            <person name="Devos D.P."/>
            <person name="Kaster A.-K."/>
            <person name="Ovreas L."/>
            <person name="Rohde M."/>
            <person name="Galperin M.Y."/>
            <person name="Jogler C."/>
        </authorList>
    </citation>
    <scope>NUCLEOTIDE SEQUENCE [LARGE SCALE GENOMIC DNA]</scope>
    <source>
        <strain evidence="5 6">Pan44</strain>
    </source>
</reference>
<dbReference type="SMART" id="SM00421">
    <property type="entry name" value="HTH_LUXR"/>
    <property type="match status" value="1"/>
</dbReference>
<dbReference type="InterPro" id="IPR011006">
    <property type="entry name" value="CheY-like_superfamily"/>
</dbReference>
<evidence type="ECO:0000256" key="1">
    <source>
        <dbReference type="ARBA" id="ARBA00023125"/>
    </source>
</evidence>
<comment type="caution">
    <text evidence="2">Lacks conserved residue(s) required for the propagation of feature annotation.</text>
</comment>
<dbReference type="Proteomes" id="UP000315700">
    <property type="component" value="Chromosome"/>
</dbReference>
<dbReference type="GO" id="GO:0006355">
    <property type="term" value="P:regulation of DNA-templated transcription"/>
    <property type="evidence" value="ECO:0007669"/>
    <property type="project" value="InterPro"/>
</dbReference>
<dbReference type="InterPro" id="IPR039420">
    <property type="entry name" value="WalR-like"/>
</dbReference>
<gene>
    <name evidence="5" type="ORF">Pan44_55220</name>
</gene>
<dbReference type="RefSeq" id="WP_197453700.1">
    <property type="nucleotide sequence ID" value="NZ_CP036271.1"/>
</dbReference>
<dbReference type="GO" id="GO:0003677">
    <property type="term" value="F:DNA binding"/>
    <property type="evidence" value="ECO:0007669"/>
    <property type="project" value="UniProtKB-KW"/>
</dbReference>
<dbReference type="InterPro" id="IPR001789">
    <property type="entry name" value="Sig_transdc_resp-reg_receiver"/>
</dbReference>
<dbReference type="Gene3D" id="1.10.10.10">
    <property type="entry name" value="Winged helix-like DNA-binding domain superfamily/Winged helix DNA-binding domain"/>
    <property type="match status" value="1"/>
</dbReference>
<dbReference type="InterPro" id="IPR016032">
    <property type="entry name" value="Sig_transdc_resp-reg_C-effctor"/>
</dbReference>
<protein>
    <submittedName>
        <fullName evidence="5">Response regulator FixJ</fullName>
    </submittedName>
</protein>
<evidence type="ECO:0000313" key="6">
    <source>
        <dbReference type="Proteomes" id="UP000315700"/>
    </source>
</evidence>
<dbReference type="InterPro" id="IPR036388">
    <property type="entry name" value="WH-like_DNA-bd_sf"/>
</dbReference>
<keyword evidence="6" id="KW-1185">Reference proteome</keyword>
<dbReference type="KEGG" id="ccos:Pan44_55220"/>
<dbReference type="CDD" id="cd06170">
    <property type="entry name" value="LuxR_C_like"/>
    <property type="match status" value="1"/>
</dbReference>
<feature type="domain" description="Response regulatory" evidence="4">
    <location>
        <begin position="9"/>
        <end position="125"/>
    </location>
</feature>
<evidence type="ECO:0000313" key="5">
    <source>
        <dbReference type="EMBL" id="QDT57453.1"/>
    </source>
</evidence>
<dbReference type="InParanoid" id="A0A517SMV0"/>
<dbReference type="Pfam" id="PF00196">
    <property type="entry name" value="GerE"/>
    <property type="match status" value="1"/>
</dbReference>
<feature type="domain" description="HTH luxR-type" evidence="3">
    <location>
        <begin position="140"/>
        <end position="205"/>
    </location>
</feature>
<dbReference type="PANTHER" id="PTHR43214:SF38">
    <property type="entry name" value="NITRATE_NITRITE RESPONSE REGULATOR PROTEIN NARL"/>
    <property type="match status" value="1"/>
</dbReference>
<dbReference type="AlphaFoldDB" id="A0A517SMV0"/>
<dbReference type="SUPFAM" id="SSF52172">
    <property type="entry name" value="CheY-like"/>
    <property type="match status" value="1"/>
</dbReference>